<name>A0ABY8W7Z3_9ACTN</name>
<accession>A0ABY8W7Z3</accession>
<protein>
    <submittedName>
        <fullName evidence="2">RICIN domain-containing protein</fullName>
    </submittedName>
</protein>
<dbReference type="CDD" id="cd00161">
    <property type="entry name" value="beta-trefoil_Ricin-like"/>
    <property type="match status" value="1"/>
</dbReference>
<evidence type="ECO:0000259" key="1">
    <source>
        <dbReference type="Pfam" id="PF14200"/>
    </source>
</evidence>
<dbReference type="RefSeq" id="WP_284915182.1">
    <property type="nucleotide sequence ID" value="NZ_CP126980.1"/>
</dbReference>
<keyword evidence="3" id="KW-1185">Reference proteome</keyword>
<dbReference type="InterPro" id="IPR000772">
    <property type="entry name" value="Ricin_B_lectin"/>
</dbReference>
<feature type="domain" description="Ricin B lectin" evidence="1">
    <location>
        <begin position="83"/>
        <end position="143"/>
    </location>
</feature>
<proteinExistence type="predicted"/>
<gene>
    <name evidence="2" type="ORF">ACTOB_005977</name>
</gene>
<reference evidence="2 3" key="1">
    <citation type="submission" date="2023-06" db="EMBL/GenBank/DDBJ databases">
        <authorList>
            <person name="Yushchuk O."/>
            <person name="Binda E."/>
            <person name="Ruckert-Reed C."/>
            <person name="Fedorenko V."/>
            <person name="Kalinowski J."/>
            <person name="Marinelli F."/>
        </authorList>
    </citation>
    <scope>NUCLEOTIDE SEQUENCE [LARGE SCALE GENOMIC DNA]</scope>
    <source>
        <strain evidence="2 3">NRRL 3884</strain>
    </source>
</reference>
<dbReference type="SUPFAM" id="SSF50370">
    <property type="entry name" value="Ricin B-like lectins"/>
    <property type="match status" value="1"/>
</dbReference>
<sequence length="223" mass="24902">MGEILTEFHFARRCDLGGREDFFRYARMIRASFRHLSGSPSEVSVRRLTIALATAGAVGAATLAAPAAALAVPGAAAEPDYWSRVLNWRSQKCLEQSWENGSEQPDIRVATCTGAENQQWTYTRVGSSYTIATVRNKKSGKCLEQVYVNGVEQPDVKAAVCTGSLNQQWRTAQAEWYVTGYFMENVSSGKELQQSYLNNTQQSVVNVAETNPWSDYRNQVWRQ</sequence>
<organism evidence="2 3">
    <name type="scientific">Actinoplanes oblitus</name>
    <dbReference type="NCBI Taxonomy" id="3040509"/>
    <lineage>
        <taxon>Bacteria</taxon>
        <taxon>Bacillati</taxon>
        <taxon>Actinomycetota</taxon>
        <taxon>Actinomycetes</taxon>
        <taxon>Micromonosporales</taxon>
        <taxon>Micromonosporaceae</taxon>
        <taxon>Actinoplanes</taxon>
    </lineage>
</organism>
<evidence type="ECO:0000313" key="2">
    <source>
        <dbReference type="EMBL" id="WIM93979.1"/>
    </source>
</evidence>
<dbReference type="PROSITE" id="PS50231">
    <property type="entry name" value="RICIN_B_LECTIN"/>
    <property type="match status" value="1"/>
</dbReference>
<dbReference type="EMBL" id="CP126980">
    <property type="protein sequence ID" value="WIM93979.1"/>
    <property type="molecule type" value="Genomic_DNA"/>
</dbReference>
<evidence type="ECO:0000313" key="3">
    <source>
        <dbReference type="Proteomes" id="UP001240150"/>
    </source>
</evidence>
<dbReference type="Pfam" id="PF14200">
    <property type="entry name" value="RicinB_lectin_2"/>
    <property type="match status" value="1"/>
</dbReference>
<dbReference type="Gene3D" id="2.80.10.50">
    <property type="match status" value="1"/>
</dbReference>
<dbReference type="InterPro" id="IPR035992">
    <property type="entry name" value="Ricin_B-like_lectins"/>
</dbReference>
<dbReference type="Proteomes" id="UP001240150">
    <property type="component" value="Chromosome"/>
</dbReference>